<comment type="caution">
    <text evidence="3">The sequence shown here is derived from an EMBL/GenBank/DDBJ whole genome shotgun (WGS) entry which is preliminary data.</text>
</comment>
<keyword evidence="2" id="KW-0732">Signal</keyword>
<protein>
    <submittedName>
        <fullName evidence="3">Uncharacterized protein</fullName>
    </submittedName>
</protein>
<gene>
    <name evidence="3" type="ORF">IX84_03925</name>
</gene>
<dbReference type="Proteomes" id="UP000029736">
    <property type="component" value="Unassembled WGS sequence"/>
</dbReference>
<feature type="signal peptide" evidence="2">
    <location>
        <begin position="1"/>
        <end position="23"/>
    </location>
</feature>
<name>A0A098SD84_9BACT</name>
<evidence type="ECO:0000256" key="1">
    <source>
        <dbReference type="SAM" id="Phobius"/>
    </source>
</evidence>
<sequence length="71" mass="7984">MQVFLRRALLFLAFVSITTLTLAQSEGVDTTSSGYQIGYEIGSWLPFIILFTLALMVIIRSFRLSQKKGPQ</sequence>
<dbReference type="AlphaFoldDB" id="A0A098SD84"/>
<feature type="transmembrane region" description="Helical" evidence="1">
    <location>
        <begin position="41"/>
        <end position="59"/>
    </location>
</feature>
<evidence type="ECO:0000313" key="3">
    <source>
        <dbReference type="EMBL" id="KGE88952.1"/>
    </source>
</evidence>
<keyword evidence="4" id="KW-1185">Reference proteome</keyword>
<dbReference type="OrthoDB" id="9942148at2"/>
<organism evidence="3 4">
    <name type="scientific">Phaeodactylibacter xiamenensis</name>
    <dbReference type="NCBI Taxonomy" id="1524460"/>
    <lineage>
        <taxon>Bacteria</taxon>
        <taxon>Pseudomonadati</taxon>
        <taxon>Bacteroidota</taxon>
        <taxon>Saprospiria</taxon>
        <taxon>Saprospirales</taxon>
        <taxon>Haliscomenobacteraceae</taxon>
        <taxon>Phaeodactylibacter</taxon>
    </lineage>
</organism>
<evidence type="ECO:0000256" key="2">
    <source>
        <dbReference type="SAM" id="SignalP"/>
    </source>
</evidence>
<feature type="chain" id="PRO_5001947899" evidence="2">
    <location>
        <begin position="24"/>
        <end position="71"/>
    </location>
</feature>
<keyword evidence="1" id="KW-1133">Transmembrane helix</keyword>
<proteinExistence type="predicted"/>
<dbReference type="RefSeq" id="WP_044216696.1">
    <property type="nucleotide sequence ID" value="NZ_JBKAGJ010000031.1"/>
</dbReference>
<dbReference type="STRING" id="1524460.IX84_03925"/>
<keyword evidence="1" id="KW-0472">Membrane</keyword>
<keyword evidence="1" id="KW-0812">Transmembrane</keyword>
<accession>A0A098SD84</accession>
<reference evidence="3 4" key="1">
    <citation type="journal article" date="2014" name="Int. J. Syst. Evol. Microbiol.">
        <title>Phaeodactylibacter xiamenensis gen. nov., sp. nov., a member of the family Saprospiraceae isolated from the marine alga Phaeodactylum tricornutum.</title>
        <authorList>
            <person name="Chen Z.Jr."/>
            <person name="Lei X."/>
            <person name="Lai Q."/>
            <person name="Li Y."/>
            <person name="Zhang B."/>
            <person name="Zhang J."/>
            <person name="Zhang H."/>
            <person name="Yang L."/>
            <person name="Zheng W."/>
            <person name="Tian Y."/>
            <person name="Yu Z."/>
            <person name="Xu H.Jr."/>
            <person name="Zheng T."/>
        </authorList>
    </citation>
    <scope>NUCLEOTIDE SEQUENCE [LARGE SCALE GENOMIC DNA]</scope>
    <source>
        <strain evidence="3 4">KD52</strain>
    </source>
</reference>
<dbReference type="EMBL" id="JPOS01000012">
    <property type="protein sequence ID" value="KGE88952.1"/>
    <property type="molecule type" value="Genomic_DNA"/>
</dbReference>
<evidence type="ECO:0000313" key="4">
    <source>
        <dbReference type="Proteomes" id="UP000029736"/>
    </source>
</evidence>